<keyword evidence="9" id="KW-1185">Reference proteome</keyword>
<evidence type="ECO:0000256" key="6">
    <source>
        <dbReference type="HAMAP-Rule" id="MF_00025"/>
    </source>
</evidence>
<comment type="subunit">
    <text evidence="6">Part of the RNA polymerase complex.</text>
</comment>
<comment type="function">
    <text evidence="6">DNA-dependent RNA polymerase (RNAP) catalyzes the transcription of DNA into RNA using the four ribonucleoside triphosphates as substrates.</text>
</comment>
<gene>
    <name evidence="6" type="primary">rpo5</name>
    <name evidence="6" type="synonym">rpoH</name>
    <name evidence="8" type="ORF">SACC_01400</name>
</gene>
<evidence type="ECO:0000256" key="1">
    <source>
        <dbReference type="ARBA" id="ARBA00022478"/>
    </source>
</evidence>
<evidence type="ECO:0000256" key="5">
    <source>
        <dbReference type="ARBA" id="ARBA00023163"/>
    </source>
</evidence>
<accession>A0AAQ4CMU2</accession>
<sequence>MVKSKFLLTNSLCEYWLIMRASSNKKIDPRVHYLVPKHEVLNIEDAYKILKELGIKPEQLPWIRASDPIVKSIGAKPGDIIKITRKSALYGEVVSYRYVISG</sequence>
<evidence type="ECO:0000256" key="4">
    <source>
        <dbReference type="ARBA" id="ARBA00022695"/>
    </source>
</evidence>
<dbReference type="HAMAP" id="MF_00025">
    <property type="entry name" value="RNApol_Rpo5_RPB5"/>
    <property type="match status" value="1"/>
</dbReference>
<evidence type="ECO:0000256" key="2">
    <source>
        <dbReference type="ARBA" id="ARBA00022490"/>
    </source>
</evidence>
<name>A0AAQ4CMU2_9CREN</name>
<dbReference type="PANTHER" id="PTHR10535">
    <property type="entry name" value="DNA-DIRECTED RNA POLYMERASES I, II, AND III SUBUNIT RPABC1"/>
    <property type="match status" value="1"/>
</dbReference>
<dbReference type="GO" id="GO:0005737">
    <property type="term" value="C:cytoplasm"/>
    <property type="evidence" value="ECO:0007669"/>
    <property type="project" value="UniProtKB-SubCell"/>
</dbReference>
<dbReference type="EC" id="2.7.7.6" evidence="6"/>
<dbReference type="AlphaFoldDB" id="A0AAQ4CMU2"/>
<evidence type="ECO:0000256" key="3">
    <source>
        <dbReference type="ARBA" id="ARBA00022679"/>
    </source>
</evidence>
<keyword evidence="5 6" id="KW-0804">Transcription</keyword>
<keyword evidence="4 6" id="KW-0548">Nucleotidyltransferase</keyword>
<dbReference type="GO" id="GO:0006362">
    <property type="term" value="P:transcription elongation by RNA polymerase I"/>
    <property type="evidence" value="ECO:0007669"/>
    <property type="project" value="TreeGrafter"/>
</dbReference>
<protein>
    <recommendedName>
        <fullName evidence="6">DNA-directed RNA polymerase subunit Rpo5</fullName>
        <ecNumber evidence="6">2.7.7.6</ecNumber>
    </recommendedName>
    <alternativeName>
        <fullName evidence="6">DNA-directed RNA polymerase subunit H</fullName>
    </alternativeName>
</protein>
<comment type="similarity">
    <text evidence="6">Belongs to the archaeal Rpo5/eukaryotic RPB5 RNA polymerase subunit family.</text>
</comment>
<organism evidence="8 9">
    <name type="scientific">Saccharolobus caldissimus</name>
    <dbReference type="NCBI Taxonomy" id="1702097"/>
    <lineage>
        <taxon>Archaea</taxon>
        <taxon>Thermoproteota</taxon>
        <taxon>Thermoprotei</taxon>
        <taxon>Sulfolobales</taxon>
        <taxon>Sulfolobaceae</taxon>
        <taxon>Saccharolobus</taxon>
    </lineage>
</organism>
<dbReference type="GO" id="GO:0042797">
    <property type="term" value="P:tRNA transcription by RNA polymerase III"/>
    <property type="evidence" value="ECO:0007669"/>
    <property type="project" value="TreeGrafter"/>
</dbReference>
<evidence type="ECO:0000313" key="8">
    <source>
        <dbReference type="EMBL" id="BDB97123.1"/>
    </source>
</evidence>
<dbReference type="Proteomes" id="UP001319921">
    <property type="component" value="Chromosome"/>
</dbReference>
<keyword evidence="3 6" id="KW-0808">Transferase</keyword>
<dbReference type="InterPro" id="IPR014381">
    <property type="entry name" value="Arch_Rpo5/euc_Rpb5"/>
</dbReference>
<dbReference type="GO" id="GO:0000428">
    <property type="term" value="C:DNA-directed RNA polymerase complex"/>
    <property type="evidence" value="ECO:0007669"/>
    <property type="project" value="UniProtKB-KW"/>
</dbReference>
<evidence type="ECO:0000259" key="7">
    <source>
        <dbReference type="Pfam" id="PF01191"/>
    </source>
</evidence>
<reference evidence="8 9" key="1">
    <citation type="journal article" date="2022" name="Microbiol. Resour. Announc.">
        <title>Complete Genome Sequence of the Hyperthermophilic and Acidophilic Archaeon Saccharolobus caldissimus Strain HS-3T.</title>
        <authorList>
            <person name="Sakai H.D."/>
            <person name="Kurosawa N."/>
        </authorList>
    </citation>
    <scope>NUCLEOTIDE SEQUENCE [LARGE SCALE GENOMIC DNA]</scope>
    <source>
        <strain evidence="8 9">JCM32116</strain>
    </source>
</reference>
<keyword evidence="2 6" id="KW-0963">Cytoplasm</keyword>
<dbReference type="GO" id="GO:0006366">
    <property type="term" value="P:transcription by RNA polymerase II"/>
    <property type="evidence" value="ECO:0007669"/>
    <property type="project" value="TreeGrafter"/>
</dbReference>
<dbReference type="KEGG" id="scas:SACC_01400"/>
<keyword evidence="1 6" id="KW-0240">DNA-directed RNA polymerase</keyword>
<dbReference type="InterPro" id="IPR000783">
    <property type="entry name" value="RNA_pol_subH/Rpb5_C"/>
</dbReference>
<comment type="catalytic activity">
    <reaction evidence="6">
        <text>RNA(n) + a ribonucleoside 5'-triphosphate = RNA(n+1) + diphosphate</text>
        <dbReference type="Rhea" id="RHEA:21248"/>
        <dbReference type="Rhea" id="RHEA-COMP:14527"/>
        <dbReference type="Rhea" id="RHEA-COMP:17342"/>
        <dbReference type="ChEBI" id="CHEBI:33019"/>
        <dbReference type="ChEBI" id="CHEBI:61557"/>
        <dbReference type="ChEBI" id="CHEBI:140395"/>
        <dbReference type="EC" id="2.7.7.6"/>
    </reaction>
</comment>
<dbReference type="Pfam" id="PF01191">
    <property type="entry name" value="RNA_pol_Rpb5_C"/>
    <property type="match status" value="1"/>
</dbReference>
<dbReference type="GO" id="GO:0003899">
    <property type="term" value="F:DNA-directed RNA polymerase activity"/>
    <property type="evidence" value="ECO:0007669"/>
    <property type="project" value="UniProtKB-UniRule"/>
</dbReference>
<proteinExistence type="inferred from homology"/>
<comment type="subcellular location">
    <subcellularLocation>
        <location evidence="6">Cytoplasm</location>
    </subcellularLocation>
</comment>
<dbReference type="PANTHER" id="PTHR10535:SF0">
    <property type="entry name" value="DNA-DIRECTED RNA POLYMERASES I, II, AND III SUBUNIT RPABC1"/>
    <property type="match status" value="1"/>
</dbReference>
<dbReference type="SUPFAM" id="SSF55287">
    <property type="entry name" value="RPB5-like RNA polymerase subunit"/>
    <property type="match status" value="1"/>
</dbReference>
<dbReference type="InterPro" id="IPR035913">
    <property type="entry name" value="RPB5-like_sf"/>
</dbReference>
<dbReference type="Gene3D" id="3.90.940.20">
    <property type="entry name" value="RPB5-like RNA polymerase subunit"/>
    <property type="match status" value="1"/>
</dbReference>
<dbReference type="NCBIfam" id="NF007129">
    <property type="entry name" value="PRK09570.1"/>
    <property type="match status" value="1"/>
</dbReference>
<dbReference type="GO" id="GO:0003677">
    <property type="term" value="F:DNA binding"/>
    <property type="evidence" value="ECO:0007669"/>
    <property type="project" value="InterPro"/>
</dbReference>
<dbReference type="EMBL" id="AP025226">
    <property type="protein sequence ID" value="BDB97123.1"/>
    <property type="molecule type" value="Genomic_DNA"/>
</dbReference>
<evidence type="ECO:0000313" key="9">
    <source>
        <dbReference type="Proteomes" id="UP001319921"/>
    </source>
</evidence>
<feature type="domain" description="RNA polymerase subunit H/Rpb5 C-terminal" evidence="7">
    <location>
        <begin position="31"/>
        <end position="99"/>
    </location>
</feature>